<reference evidence="8" key="3">
    <citation type="submission" date="2015-04" db="UniProtKB">
        <authorList>
            <consortium name="EnsemblPlants"/>
        </authorList>
    </citation>
    <scope>IDENTIFICATION</scope>
    <source>
        <strain evidence="8">cv. Jemalong A17</strain>
    </source>
</reference>
<protein>
    <submittedName>
        <fullName evidence="7">LRR kinase family protein</fullName>
    </submittedName>
</protein>
<dbReference type="PANTHER" id="PTHR27008:SF523">
    <property type="entry name" value="LRR RECEPTOR-LIKE KINASE FAMILY PROTEIN"/>
    <property type="match status" value="1"/>
</dbReference>
<keyword evidence="5" id="KW-1133">Transmembrane helix</keyword>
<evidence type="ECO:0000256" key="4">
    <source>
        <dbReference type="ARBA" id="ARBA00022737"/>
    </source>
</evidence>
<keyword evidence="2" id="KW-0433">Leucine-rich repeat</keyword>
<name>G7K5D5_MEDTR</name>
<evidence type="ECO:0000256" key="3">
    <source>
        <dbReference type="ARBA" id="ARBA00022692"/>
    </source>
</evidence>
<keyword evidence="4" id="KW-0677">Repeat</keyword>
<keyword evidence="3" id="KW-0812">Transmembrane</keyword>
<dbReference type="GO" id="GO:0016301">
    <property type="term" value="F:kinase activity"/>
    <property type="evidence" value="ECO:0007669"/>
    <property type="project" value="UniProtKB-KW"/>
</dbReference>
<dbReference type="PaxDb" id="3880-AES95485"/>
<sequence length="99" mass="10852">MQPLTIVSVALNYFNGSFPPSMFNTLSNLSLEFNSLGDNSTKDLEFLKSLTNCSRLQVISICNNNFGAKLTNFVGNLSNQLSCLYVGGNHISGKNEYGY</sequence>
<dbReference type="STRING" id="3880.G7K5D5"/>
<dbReference type="InterPro" id="IPR032675">
    <property type="entry name" value="LRR_dom_sf"/>
</dbReference>
<dbReference type="Gene3D" id="3.80.10.10">
    <property type="entry name" value="Ribonuclease Inhibitor"/>
    <property type="match status" value="1"/>
</dbReference>
<dbReference type="InterPro" id="IPR051809">
    <property type="entry name" value="Plant_receptor-like_S/T_kinase"/>
</dbReference>
<gene>
    <name evidence="7" type="ordered locus">MTR_5g026020</name>
</gene>
<accession>G7K5D5</accession>
<evidence type="ECO:0000256" key="1">
    <source>
        <dbReference type="ARBA" id="ARBA00004370"/>
    </source>
</evidence>
<dbReference type="SUPFAM" id="SSF52047">
    <property type="entry name" value="RNI-like"/>
    <property type="match status" value="1"/>
</dbReference>
<dbReference type="PANTHER" id="PTHR27008">
    <property type="entry name" value="OS04G0122200 PROTEIN"/>
    <property type="match status" value="1"/>
</dbReference>
<reference evidence="7 9" key="1">
    <citation type="journal article" date="2011" name="Nature">
        <title>The Medicago genome provides insight into the evolution of rhizobial symbioses.</title>
        <authorList>
            <person name="Young N.D."/>
            <person name="Debelle F."/>
            <person name="Oldroyd G.E."/>
            <person name="Geurts R."/>
            <person name="Cannon S.B."/>
            <person name="Udvardi M.K."/>
            <person name="Benedito V.A."/>
            <person name="Mayer K.F."/>
            <person name="Gouzy J."/>
            <person name="Schoof H."/>
            <person name="Van de Peer Y."/>
            <person name="Proost S."/>
            <person name="Cook D.R."/>
            <person name="Meyers B.C."/>
            <person name="Spannagl M."/>
            <person name="Cheung F."/>
            <person name="De Mita S."/>
            <person name="Krishnakumar V."/>
            <person name="Gundlach H."/>
            <person name="Zhou S."/>
            <person name="Mudge J."/>
            <person name="Bharti A.K."/>
            <person name="Murray J.D."/>
            <person name="Naoumkina M.A."/>
            <person name="Rosen B."/>
            <person name="Silverstein K.A."/>
            <person name="Tang H."/>
            <person name="Rombauts S."/>
            <person name="Zhao P.X."/>
            <person name="Zhou P."/>
            <person name="Barbe V."/>
            <person name="Bardou P."/>
            <person name="Bechner M."/>
            <person name="Bellec A."/>
            <person name="Berger A."/>
            <person name="Berges H."/>
            <person name="Bidwell S."/>
            <person name="Bisseling T."/>
            <person name="Choisne N."/>
            <person name="Couloux A."/>
            <person name="Denny R."/>
            <person name="Deshpande S."/>
            <person name="Dai X."/>
            <person name="Doyle J.J."/>
            <person name="Dudez A.M."/>
            <person name="Farmer A.D."/>
            <person name="Fouteau S."/>
            <person name="Franken C."/>
            <person name="Gibelin C."/>
            <person name="Gish J."/>
            <person name="Goldstein S."/>
            <person name="Gonzalez A.J."/>
            <person name="Green P.J."/>
            <person name="Hallab A."/>
            <person name="Hartog M."/>
            <person name="Hua A."/>
            <person name="Humphray S.J."/>
            <person name="Jeong D.H."/>
            <person name="Jing Y."/>
            <person name="Jocker A."/>
            <person name="Kenton S.M."/>
            <person name="Kim D.J."/>
            <person name="Klee K."/>
            <person name="Lai H."/>
            <person name="Lang C."/>
            <person name="Lin S."/>
            <person name="Macmil S.L."/>
            <person name="Magdelenat G."/>
            <person name="Matthews L."/>
            <person name="McCorrison J."/>
            <person name="Monaghan E.L."/>
            <person name="Mun J.H."/>
            <person name="Najar F.Z."/>
            <person name="Nicholson C."/>
            <person name="Noirot C."/>
            <person name="O'Bleness M."/>
            <person name="Paule C.R."/>
            <person name="Poulain J."/>
            <person name="Prion F."/>
            <person name="Qin B."/>
            <person name="Qu C."/>
            <person name="Retzel E.F."/>
            <person name="Riddle C."/>
            <person name="Sallet E."/>
            <person name="Samain S."/>
            <person name="Samson N."/>
            <person name="Sanders I."/>
            <person name="Saurat O."/>
            <person name="Scarpelli C."/>
            <person name="Schiex T."/>
            <person name="Segurens B."/>
            <person name="Severin A.J."/>
            <person name="Sherrier D.J."/>
            <person name="Shi R."/>
            <person name="Sims S."/>
            <person name="Singer S.R."/>
            <person name="Sinharoy S."/>
            <person name="Sterck L."/>
            <person name="Viollet A."/>
            <person name="Wang B.B."/>
            <person name="Wang K."/>
            <person name="Wang M."/>
            <person name="Wang X."/>
            <person name="Warfsmann J."/>
            <person name="Weissenbach J."/>
            <person name="White D.D."/>
            <person name="White J.D."/>
            <person name="Wiley G.B."/>
            <person name="Wincker P."/>
            <person name="Xing Y."/>
            <person name="Yang L."/>
            <person name="Yao Z."/>
            <person name="Ying F."/>
            <person name="Zhai J."/>
            <person name="Zhou L."/>
            <person name="Zuber A."/>
            <person name="Denarie J."/>
            <person name="Dixon R.A."/>
            <person name="May G.D."/>
            <person name="Schwartz D.C."/>
            <person name="Rogers J."/>
            <person name="Quetier F."/>
            <person name="Town C.D."/>
            <person name="Roe B.A."/>
        </authorList>
    </citation>
    <scope>NUCLEOTIDE SEQUENCE [LARGE SCALE GENOMIC DNA]</scope>
    <source>
        <strain evidence="7">A17</strain>
        <strain evidence="8 9">cv. Jemalong A17</strain>
    </source>
</reference>
<proteinExistence type="predicted"/>
<dbReference type="GO" id="GO:0016020">
    <property type="term" value="C:membrane"/>
    <property type="evidence" value="ECO:0007669"/>
    <property type="project" value="UniProtKB-SubCell"/>
</dbReference>
<dbReference type="AlphaFoldDB" id="G7K5D5"/>
<keyword evidence="7" id="KW-0418">Kinase</keyword>
<dbReference type="EnsemblPlants" id="AES95485">
    <property type="protein sequence ID" value="AES95485"/>
    <property type="gene ID" value="MTR_5g026020"/>
</dbReference>
<keyword evidence="7" id="KW-0808">Transferase</keyword>
<evidence type="ECO:0000256" key="2">
    <source>
        <dbReference type="ARBA" id="ARBA00022614"/>
    </source>
</evidence>
<evidence type="ECO:0000313" key="7">
    <source>
        <dbReference type="EMBL" id="AES95485.1"/>
    </source>
</evidence>
<evidence type="ECO:0000313" key="9">
    <source>
        <dbReference type="Proteomes" id="UP000002051"/>
    </source>
</evidence>
<dbReference type="HOGENOM" id="CLU_2323964_0_0_1"/>
<evidence type="ECO:0000256" key="6">
    <source>
        <dbReference type="ARBA" id="ARBA00023136"/>
    </source>
</evidence>
<keyword evidence="9" id="KW-1185">Reference proteome</keyword>
<dbReference type="OMA" id="ISGKNEY"/>
<evidence type="ECO:0000256" key="5">
    <source>
        <dbReference type="ARBA" id="ARBA00022989"/>
    </source>
</evidence>
<evidence type="ECO:0000313" key="8">
    <source>
        <dbReference type="EnsemblPlants" id="AES95485"/>
    </source>
</evidence>
<keyword evidence="6" id="KW-0472">Membrane</keyword>
<reference evidence="7 9" key="2">
    <citation type="journal article" date="2014" name="BMC Genomics">
        <title>An improved genome release (version Mt4.0) for the model legume Medicago truncatula.</title>
        <authorList>
            <person name="Tang H."/>
            <person name="Krishnakumar V."/>
            <person name="Bidwell S."/>
            <person name="Rosen B."/>
            <person name="Chan A."/>
            <person name="Zhou S."/>
            <person name="Gentzbittel L."/>
            <person name="Childs K.L."/>
            <person name="Yandell M."/>
            <person name="Gundlach H."/>
            <person name="Mayer K.F."/>
            <person name="Schwartz D.C."/>
            <person name="Town C.D."/>
        </authorList>
    </citation>
    <scope>GENOME REANNOTATION</scope>
    <source>
        <strain evidence="8 9">cv. Jemalong A17</strain>
    </source>
</reference>
<dbReference type="Proteomes" id="UP000002051">
    <property type="component" value="Chromosome 5"/>
</dbReference>
<dbReference type="EMBL" id="CM001221">
    <property type="protein sequence ID" value="AES95485.1"/>
    <property type="molecule type" value="Genomic_DNA"/>
</dbReference>
<organism evidence="7 9">
    <name type="scientific">Medicago truncatula</name>
    <name type="common">Barrel medic</name>
    <name type="synonym">Medicago tribuloides</name>
    <dbReference type="NCBI Taxonomy" id="3880"/>
    <lineage>
        <taxon>Eukaryota</taxon>
        <taxon>Viridiplantae</taxon>
        <taxon>Streptophyta</taxon>
        <taxon>Embryophyta</taxon>
        <taxon>Tracheophyta</taxon>
        <taxon>Spermatophyta</taxon>
        <taxon>Magnoliopsida</taxon>
        <taxon>eudicotyledons</taxon>
        <taxon>Gunneridae</taxon>
        <taxon>Pentapetalae</taxon>
        <taxon>rosids</taxon>
        <taxon>fabids</taxon>
        <taxon>Fabales</taxon>
        <taxon>Fabaceae</taxon>
        <taxon>Papilionoideae</taxon>
        <taxon>50 kb inversion clade</taxon>
        <taxon>NPAAA clade</taxon>
        <taxon>Hologalegina</taxon>
        <taxon>IRL clade</taxon>
        <taxon>Trifolieae</taxon>
        <taxon>Medicago</taxon>
    </lineage>
</organism>
<comment type="subcellular location">
    <subcellularLocation>
        <location evidence="1">Membrane</location>
    </subcellularLocation>
</comment>